<organism evidence="4 5">
    <name type="scientific">Candidatus Methanolliviera hydrocarbonicum</name>
    <dbReference type="NCBI Taxonomy" id="2491085"/>
    <lineage>
        <taxon>Archaea</taxon>
        <taxon>Methanobacteriati</taxon>
        <taxon>Methanobacteriota</taxon>
        <taxon>Candidatus Methanoliparia</taxon>
        <taxon>Candidatus Methanoliparales</taxon>
        <taxon>Candidatus Methanollivieraceae</taxon>
        <taxon>Candidatus Methanolliviera</taxon>
    </lineage>
</organism>
<dbReference type="Gene3D" id="3.40.50.10890">
    <property type="match status" value="1"/>
</dbReference>
<feature type="domain" description="Beta-Casp" evidence="3">
    <location>
        <begin position="221"/>
        <end position="328"/>
    </location>
</feature>
<evidence type="ECO:0000313" key="5">
    <source>
        <dbReference type="Proteomes" id="UP000320766"/>
    </source>
</evidence>
<dbReference type="GO" id="GO:0016787">
    <property type="term" value="F:hydrolase activity"/>
    <property type="evidence" value="ECO:0007669"/>
    <property type="project" value="UniProtKB-KW"/>
</dbReference>
<dbReference type="PANTHER" id="PTHR11203">
    <property type="entry name" value="CLEAVAGE AND POLYADENYLATION SPECIFICITY FACTOR FAMILY MEMBER"/>
    <property type="match status" value="1"/>
</dbReference>
<dbReference type="Proteomes" id="UP000320766">
    <property type="component" value="Unassembled WGS sequence"/>
</dbReference>
<accession>A0A520KXL9</accession>
<reference evidence="4 5" key="1">
    <citation type="journal article" date="2019" name="Nat. Microbiol.">
        <title>Wide diversity of methane and short-chain alkane metabolisms in uncultured archaea.</title>
        <authorList>
            <person name="Borrel G."/>
            <person name="Adam P.S."/>
            <person name="McKay L.J."/>
            <person name="Chen L.X."/>
            <person name="Sierra-Garcia I.N."/>
            <person name="Sieber C.M."/>
            <person name="Letourneur Q."/>
            <person name="Ghozlane A."/>
            <person name="Andersen G.L."/>
            <person name="Li W.J."/>
            <person name="Hallam S.J."/>
            <person name="Muyzer G."/>
            <person name="de Oliveira V.M."/>
            <person name="Inskeep W.P."/>
            <person name="Banfield J.F."/>
            <person name="Gribaldo S."/>
        </authorList>
    </citation>
    <scope>NUCLEOTIDE SEQUENCE [LARGE SCALE GENOMIC DNA]</scope>
    <source>
        <strain evidence="4">NM1b</strain>
    </source>
</reference>
<dbReference type="SMART" id="SM00849">
    <property type="entry name" value="Lactamase_B"/>
    <property type="match status" value="1"/>
</dbReference>
<name>A0A520KXL9_9EURY</name>
<comment type="caution">
    <text evidence="4">The sequence shown here is derived from an EMBL/GenBank/DDBJ whole genome shotgun (WGS) entry which is preliminary data.</text>
</comment>
<dbReference type="InterPro" id="IPR001279">
    <property type="entry name" value="Metallo-B-lactamas"/>
</dbReference>
<dbReference type="GO" id="GO:0004521">
    <property type="term" value="F:RNA endonuclease activity"/>
    <property type="evidence" value="ECO:0007669"/>
    <property type="project" value="TreeGrafter"/>
</dbReference>
<keyword evidence="1 4" id="KW-0378">Hydrolase</keyword>
<gene>
    <name evidence="4" type="ORF">EF807_03410</name>
</gene>
<dbReference type="Pfam" id="PF07521">
    <property type="entry name" value="RMMBL"/>
    <property type="match status" value="1"/>
</dbReference>
<dbReference type="SMART" id="SM01027">
    <property type="entry name" value="Beta-Casp"/>
    <property type="match status" value="1"/>
</dbReference>
<dbReference type="SUPFAM" id="SSF56281">
    <property type="entry name" value="Metallo-hydrolase/oxidoreductase"/>
    <property type="match status" value="1"/>
</dbReference>
<feature type="domain" description="Metallo-beta-lactamase" evidence="2">
    <location>
        <begin position="16"/>
        <end position="216"/>
    </location>
</feature>
<protein>
    <submittedName>
        <fullName evidence="4">MBL fold metallo-hydrolase</fullName>
    </submittedName>
</protein>
<proteinExistence type="predicted"/>
<dbReference type="AlphaFoldDB" id="A0A520KXL9"/>
<sequence>MIKIKIRFLGGCDGIGKSAVLLDNTVLDYGLQTSNKDPFPVKADCDHAIISHGHLDHCGAVPALKGVSDIYMTAPTGDFMRILTEDTIRLNEKWKNRMMYSMEDLTMAMAKIRNVSYEEPFFVGDQRCTLTNAGHIVGSSSILVEGDIDLFYSSDVNMIDTKMAEGAKDFPRADVGIVESTYFGTNHSPREELEEKFADSVKETVEKRGNVIIPCFAINRTQEILIMLEEKGISPFLDGMGVEATKIILSHPEFAKDPSALKKAFDNAILVNRKNRRDVFSEPSVIVTTAGMMNGGPVINYLKKIYKDPKSKLILTGYQVEGTNGRMVLEKGLVRLNKDIVKIENDVEQYDFSSHSGDKELKEMVKDLSDKGATLFFTIHGEREKNEAFSAWIKEEIGCEANAPNTGDTYAIS</sequence>
<evidence type="ECO:0000313" key="4">
    <source>
        <dbReference type="EMBL" id="RZN70373.1"/>
    </source>
</evidence>
<dbReference type="PANTHER" id="PTHR11203:SF52">
    <property type="entry name" value="MRNA 3-END PROCESSING FACTOR"/>
    <property type="match status" value="1"/>
</dbReference>
<evidence type="ECO:0000259" key="2">
    <source>
        <dbReference type="SMART" id="SM00849"/>
    </source>
</evidence>
<dbReference type="EMBL" id="RXIL01000057">
    <property type="protein sequence ID" value="RZN70373.1"/>
    <property type="molecule type" value="Genomic_DNA"/>
</dbReference>
<dbReference type="Gene3D" id="3.60.15.10">
    <property type="entry name" value="Ribonuclease Z/Hydroxyacylglutathione hydrolase-like"/>
    <property type="match status" value="1"/>
</dbReference>
<dbReference type="InterPro" id="IPR011108">
    <property type="entry name" value="RMMBL"/>
</dbReference>
<evidence type="ECO:0000256" key="1">
    <source>
        <dbReference type="ARBA" id="ARBA00022801"/>
    </source>
</evidence>
<dbReference type="InterPro" id="IPR036866">
    <property type="entry name" value="RibonucZ/Hydroxyglut_hydro"/>
</dbReference>
<dbReference type="Pfam" id="PF10996">
    <property type="entry name" value="Beta-Casp"/>
    <property type="match status" value="1"/>
</dbReference>
<dbReference type="InterPro" id="IPR050698">
    <property type="entry name" value="MBL"/>
</dbReference>
<evidence type="ECO:0000259" key="3">
    <source>
        <dbReference type="SMART" id="SM01027"/>
    </source>
</evidence>
<dbReference type="InterPro" id="IPR022712">
    <property type="entry name" value="Beta_Casp"/>
</dbReference>
<dbReference type="Pfam" id="PF12706">
    <property type="entry name" value="Lactamase_B_2"/>
    <property type="match status" value="1"/>
</dbReference>